<accession>W1F5E7</accession>
<evidence type="ECO:0000313" key="3">
    <source>
        <dbReference type="Proteomes" id="UP000019199"/>
    </source>
</evidence>
<dbReference type="Proteomes" id="UP000019199">
    <property type="component" value="Unassembled WGS sequence"/>
</dbReference>
<name>W1F5E7_ECOLX</name>
<organism evidence="2 3">
    <name type="scientific">Escherichia coli ISC7</name>
    <dbReference type="NCBI Taxonomy" id="1432555"/>
    <lineage>
        <taxon>Bacteria</taxon>
        <taxon>Pseudomonadati</taxon>
        <taxon>Pseudomonadota</taxon>
        <taxon>Gammaproteobacteria</taxon>
        <taxon>Enterobacterales</taxon>
        <taxon>Enterobacteriaceae</taxon>
        <taxon>Escherichia</taxon>
    </lineage>
</organism>
<dbReference type="EMBL" id="CBWN010000141">
    <property type="protein sequence ID" value="CDL29035.1"/>
    <property type="molecule type" value="Genomic_DNA"/>
</dbReference>
<evidence type="ECO:0000256" key="1">
    <source>
        <dbReference type="SAM" id="Phobius"/>
    </source>
</evidence>
<comment type="caution">
    <text evidence="2">The sequence shown here is derived from an EMBL/GenBank/DDBJ whole genome shotgun (WGS) entry which is preliminary data.</text>
</comment>
<proteinExistence type="predicted"/>
<sequence length="53" mass="5889">MIYKFHILLNFNLLIILNITTLSITKGNISAIIKDATTVNSELKVSLVVAIFI</sequence>
<keyword evidence="1" id="KW-0812">Transmembrane</keyword>
<keyword evidence="1" id="KW-1133">Transmembrane helix</keyword>
<keyword evidence="1" id="KW-0472">Membrane</keyword>
<protein>
    <submittedName>
        <fullName evidence="2">Uncharacterized protein</fullName>
    </submittedName>
</protein>
<reference evidence="2 3" key="1">
    <citation type="submission" date="2013-10" db="EMBL/GenBank/DDBJ databases">
        <title>Antibiotic resistance diversity of beta-lactamase producers in the General Hospital Vienna.</title>
        <authorList>
            <person name="Barisic I."/>
            <person name="Mitteregger D."/>
            <person name="Hirschl A.M."/>
            <person name="Noehammer C."/>
            <person name="Wiesinger-Mayr H."/>
        </authorList>
    </citation>
    <scope>NUCLEOTIDE SEQUENCE [LARGE SCALE GENOMIC DNA]</scope>
    <source>
        <strain evidence="2 3">ISC7</strain>
    </source>
</reference>
<feature type="transmembrane region" description="Helical" evidence="1">
    <location>
        <begin position="6"/>
        <end position="24"/>
    </location>
</feature>
<evidence type="ECO:0000313" key="2">
    <source>
        <dbReference type="EMBL" id="CDL29035.1"/>
    </source>
</evidence>
<dbReference type="AlphaFoldDB" id="W1F5E7"/>